<dbReference type="AlphaFoldDB" id="A0A251XC63"/>
<sequence>MMTIFLWLMMPLFNTASIIPNNQPFFTPENQAILLIEEVNLARTHPALYAKKLRLLKQNYHGYYLQQEEHVFLTEEGVAAVEEAIAFLENTPPLAPLLGVPELAWAARDHVRDQGRTGGVGHRGSDHSHLLHRVSRYGRWHGSVGENIRYGRNDAQTTVMHWIINDGMTSRSHRRNLFETTYHVTGSACGTHPDYGQMCVMLFAEHFTANEIILNSQ</sequence>
<feature type="signal peptide" evidence="1">
    <location>
        <begin position="1"/>
        <end position="16"/>
    </location>
</feature>
<dbReference type="Pfam" id="PF00188">
    <property type="entry name" value="CAP"/>
    <property type="match status" value="1"/>
</dbReference>
<evidence type="ECO:0000259" key="2">
    <source>
        <dbReference type="Pfam" id="PF00188"/>
    </source>
</evidence>
<dbReference type="RefSeq" id="WP_086486619.1">
    <property type="nucleotide sequence ID" value="NZ_MSLT01000001.1"/>
</dbReference>
<dbReference type="PANTHER" id="PTHR31157">
    <property type="entry name" value="SCP DOMAIN-CONTAINING PROTEIN"/>
    <property type="match status" value="1"/>
</dbReference>
<comment type="caution">
    <text evidence="3">The sequence shown here is derived from an EMBL/GenBank/DDBJ whole genome shotgun (WGS) entry which is preliminary data.</text>
</comment>
<dbReference type="OrthoDB" id="7550377at2"/>
<dbReference type="InterPro" id="IPR035940">
    <property type="entry name" value="CAP_sf"/>
</dbReference>
<protein>
    <recommendedName>
        <fullName evidence="2">SCP domain-containing protein</fullName>
    </recommendedName>
</protein>
<evidence type="ECO:0000313" key="3">
    <source>
        <dbReference type="EMBL" id="OUD16219.1"/>
    </source>
</evidence>
<proteinExistence type="predicted"/>
<organism evidence="3 4">
    <name type="scientific">Thioflexithrix psekupsensis</name>
    <dbReference type="NCBI Taxonomy" id="1570016"/>
    <lineage>
        <taxon>Bacteria</taxon>
        <taxon>Pseudomonadati</taxon>
        <taxon>Pseudomonadota</taxon>
        <taxon>Gammaproteobacteria</taxon>
        <taxon>Thiotrichales</taxon>
        <taxon>Thioflexithrix</taxon>
    </lineage>
</organism>
<dbReference type="PANTHER" id="PTHR31157:SF1">
    <property type="entry name" value="SCP DOMAIN-CONTAINING PROTEIN"/>
    <property type="match status" value="1"/>
</dbReference>
<feature type="chain" id="PRO_5012287218" description="SCP domain-containing protein" evidence="1">
    <location>
        <begin position="17"/>
        <end position="217"/>
    </location>
</feature>
<evidence type="ECO:0000313" key="4">
    <source>
        <dbReference type="Proteomes" id="UP000194798"/>
    </source>
</evidence>
<dbReference type="Gene3D" id="3.40.33.10">
    <property type="entry name" value="CAP"/>
    <property type="match status" value="1"/>
</dbReference>
<keyword evidence="1" id="KW-0732">Signal</keyword>
<name>A0A251XC63_9GAMM</name>
<evidence type="ECO:0000256" key="1">
    <source>
        <dbReference type="SAM" id="SignalP"/>
    </source>
</evidence>
<reference evidence="3 4" key="1">
    <citation type="submission" date="2016-12" db="EMBL/GenBank/DDBJ databases">
        <title>Thioflexothrix psekupsii D3 genome sequencing and assembly.</title>
        <authorList>
            <person name="Fomenkov A."/>
            <person name="Vincze T."/>
            <person name="Grabovich M."/>
            <person name="Anton B.P."/>
            <person name="Dubinina G."/>
            <person name="Orlova M."/>
            <person name="Belousova E."/>
            <person name="Roberts R.J."/>
        </authorList>
    </citation>
    <scope>NUCLEOTIDE SEQUENCE [LARGE SCALE GENOMIC DNA]</scope>
    <source>
        <strain evidence="3">D3</strain>
    </source>
</reference>
<dbReference type="SUPFAM" id="SSF55797">
    <property type="entry name" value="PR-1-like"/>
    <property type="match status" value="1"/>
</dbReference>
<keyword evidence="4" id="KW-1185">Reference proteome</keyword>
<dbReference type="InterPro" id="IPR014044">
    <property type="entry name" value="CAP_dom"/>
</dbReference>
<dbReference type="EMBL" id="MSLT01000001">
    <property type="protein sequence ID" value="OUD16219.1"/>
    <property type="molecule type" value="Genomic_DNA"/>
</dbReference>
<accession>A0A251XC63</accession>
<gene>
    <name evidence="3" type="ORF">TPSD3_00385</name>
</gene>
<dbReference type="Proteomes" id="UP000194798">
    <property type="component" value="Unassembled WGS sequence"/>
</dbReference>
<dbReference type="CDD" id="cd05379">
    <property type="entry name" value="CAP_bacterial"/>
    <property type="match status" value="1"/>
</dbReference>
<feature type="domain" description="SCP" evidence="2">
    <location>
        <begin position="101"/>
        <end position="201"/>
    </location>
</feature>